<dbReference type="Proteomes" id="UP000324800">
    <property type="component" value="Unassembled WGS sequence"/>
</dbReference>
<organism evidence="1 2">
    <name type="scientific">Streblomastix strix</name>
    <dbReference type="NCBI Taxonomy" id="222440"/>
    <lineage>
        <taxon>Eukaryota</taxon>
        <taxon>Metamonada</taxon>
        <taxon>Preaxostyla</taxon>
        <taxon>Oxymonadida</taxon>
        <taxon>Streblomastigidae</taxon>
        <taxon>Streblomastix</taxon>
    </lineage>
</organism>
<protein>
    <submittedName>
        <fullName evidence="1">Uncharacterized protein</fullName>
    </submittedName>
</protein>
<comment type="caution">
    <text evidence="1">The sequence shown here is derived from an EMBL/GenBank/DDBJ whole genome shotgun (WGS) entry which is preliminary data.</text>
</comment>
<dbReference type="EMBL" id="SNRW01021264">
    <property type="protein sequence ID" value="KAA6364747.1"/>
    <property type="molecule type" value="Genomic_DNA"/>
</dbReference>
<dbReference type="AlphaFoldDB" id="A0A5J4U2H6"/>
<name>A0A5J4U2H6_9EUKA</name>
<accession>A0A5J4U2H6</accession>
<reference evidence="1 2" key="1">
    <citation type="submission" date="2019-03" db="EMBL/GenBank/DDBJ databases">
        <title>Single cell metagenomics reveals metabolic interactions within the superorganism composed of flagellate Streblomastix strix and complex community of Bacteroidetes bacteria on its surface.</title>
        <authorList>
            <person name="Treitli S.C."/>
            <person name="Kolisko M."/>
            <person name="Husnik F."/>
            <person name="Keeling P."/>
            <person name="Hampl V."/>
        </authorList>
    </citation>
    <scope>NUCLEOTIDE SEQUENCE [LARGE SCALE GENOMIC DNA]</scope>
    <source>
        <strain evidence="1">ST1C</strain>
    </source>
</reference>
<proteinExistence type="predicted"/>
<feature type="non-terminal residue" evidence="1">
    <location>
        <position position="41"/>
    </location>
</feature>
<gene>
    <name evidence="1" type="ORF">EZS28_039726</name>
</gene>
<evidence type="ECO:0000313" key="2">
    <source>
        <dbReference type="Proteomes" id="UP000324800"/>
    </source>
</evidence>
<sequence length="41" mass="4658">MTIEAGAQIQSQLFCYSNAMESLMRVNGREPNPCAFLFPEY</sequence>
<evidence type="ECO:0000313" key="1">
    <source>
        <dbReference type="EMBL" id="KAA6364747.1"/>
    </source>
</evidence>